<dbReference type="EMBL" id="AP035768">
    <property type="protein sequence ID" value="BFO16950.1"/>
    <property type="molecule type" value="Genomic_DNA"/>
</dbReference>
<reference evidence="2" key="2">
    <citation type="submission" date="2024-07" db="EMBL/GenBank/DDBJ databases">
        <title>Streptomyces haneummycinica sp. nov., a new antibiotic-producing actinobacterium isolated from marine sediment.</title>
        <authorList>
            <person name="Uemura M."/>
            <person name="Hamada M."/>
            <person name="Hirano S."/>
            <person name="Kobayashi K."/>
            <person name="Ohshiro T."/>
            <person name="Kobayashi T."/>
            <person name="Terahara T."/>
        </authorList>
    </citation>
    <scope>NUCLEOTIDE SEQUENCE</scope>
    <source>
        <strain evidence="2">KM77-8</strain>
    </source>
</reference>
<protein>
    <submittedName>
        <fullName evidence="2">Uncharacterized protein</fullName>
    </submittedName>
</protein>
<organism evidence="2">
    <name type="scientific">Streptomyces haneummycinicus</name>
    <dbReference type="NCBI Taxonomy" id="3074435"/>
    <lineage>
        <taxon>Bacteria</taxon>
        <taxon>Bacillati</taxon>
        <taxon>Actinomycetota</taxon>
        <taxon>Actinomycetes</taxon>
        <taxon>Kitasatosporales</taxon>
        <taxon>Streptomycetaceae</taxon>
        <taxon>Streptomyces</taxon>
    </lineage>
</organism>
<proteinExistence type="predicted"/>
<gene>
    <name evidence="2" type="ORF">SHKM778_33380</name>
</gene>
<accession>A0AAT9HI03</accession>
<evidence type="ECO:0000256" key="1">
    <source>
        <dbReference type="SAM" id="MobiDB-lite"/>
    </source>
</evidence>
<evidence type="ECO:0000313" key="2">
    <source>
        <dbReference type="EMBL" id="BFO16950.1"/>
    </source>
</evidence>
<sequence length="69" mass="7341">MVKSEGLLQRGEGPQGPALVQGVQNAPQFGPQRLPLGRPLCEPCLDRLPLLGGLGPADGRRQCLQDIAR</sequence>
<dbReference type="AlphaFoldDB" id="A0AAT9HI03"/>
<name>A0AAT9HI03_9ACTN</name>
<feature type="region of interest" description="Disordered" evidence="1">
    <location>
        <begin position="1"/>
        <end position="25"/>
    </location>
</feature>
<reference evidence="2" key="1">
    <citation type="submission" date="2024-06" db="EMBL/GenBank/DDBJ databases">
        <authorList>
            <consortium name="consrtm"/>
            <person name="Uemura M."/>
            <person name="Terahara T."/>
        </authorList>
    </citation>
    <scope>NUCLEOTIDE SEQUENCE</scope>
    <source>
        <strain evidence="2">KM77-8</strain>
    </source>
</reference>